<evidence type="ECO:0000256" key="4">
    <source>
        <dbReference type="ARBA" id="ARBA00023136"/>
    </source>
</evidence>
<sequence>MLKSWKKKVGIAAALSFSLIAAGCGSDSESSSDGETSVSEEVEHKIVGIEPGAGATAATDDALEAYDSLEGWEHETSSTAAMLTSLGDAYEAEEPIIVVGWSPHYKFAKWDLKYLEDPKGAYGGAEQITTLAHKGFKEENPGAYQILENIGWDISTLEELMLQAQDASIEEVAQTWIDENQDKVDEWIADAPEGDGSSVELAMTPWDSERLTGNMAKLALEQKGYDVSLTQVDPAIMFEAVAEGDADATLAAWLPKTHGSFYEEHKDSLVKVNEAIDGAKIGLAVPTYMEDTNSIEDLEPAE</sequence>
<feature type="domain" description="ABC-type glycine betaine transport system substrate-binding" evidence="6">
    <location>
        <begin position="198"/>
        <end position="299"/>
    </location>
</feature>
<dbReference type="PANTHER" id="PTHR47737:SF1">
    <property type="entry name" value="GLYCINE BETAINE_PROLINE BETAINE TRANSPORT SYSTEM PERMEASE PROTEIN PROW"/>
    <property type="match status" value="1"/>
</dbReference>
<proteinExistence type="predicted"/>
<evidence type="ECO:0000259" key="6">
    <source>
        <dbReference type="Pfam" id="PF04069"/>
    </source>
</evidence>
<evidence type="ECO:0000313" key="7">
    <source>
        <dbReference type="EMBL" id="SDJ09858.1"/>
    </source>
</evidence>
<dbReference type="RefSeq" id="WP_093192163.1">
    <property type="nucleotide sequence ID" value="NZ_FNEV01000002.1"/>
</dbReference>
<dbReference type="Pfam" id="PF04069">
    <property type="entry name" value="OpuAC"/>
    <property type="match status" value="2"/>
</dbReference>
<reference evidence="8" key="1">
    <citation type="submission" date="2016-10" db="EMBL/GenBank/DDBJ databases">
        <authorList>
            <person name="Varghese N."/>
            <person name="Submissions S."/>
        </authorList>
    </citation>
    <scope>NUCLEOTIDE SEQUENCE [LARGE SCALE GENOMIC DNA]</scope>
    <source>
        <strain evidence="8">DSM 4771</strain>
    </source>
</reference>
<feature type="domain" description="ABC-type glycine betaine transport system substrate-binding" evidence="6">
    <location>
        <begin position="37"/>
        <end position="179"/>
    </location>
</feature>
<evidence type="ECO:0000256" key="3">
    <source>
        <dbReference type="ARBA" id="ARBA00022475"/>
    </source>
</evidence>
<evidence type="ECO:0000256" key="5">
    <source>
        <dbReference type="SAM" id="SignalP"/>
    </source>
</evidence>
<dbReference type="SUPFAM" id="SSF53850">
    <property type="entry name" value="Periplasmic binding protein-like II"/>
    <property type="match status" value="2"/>
</dbReference>
<dbReference type="GO" id="GO:0005275">
    <property type="term" value="F:amine transmembrane transporter activity"/>
    <property type="evidence" value="ECO:0007669"/>
    <property type="project" value="TreeGrafter"/>
</dbReference>
<dbReference type="AlphaFoldDB" id="A0A1G8QYS8"/>
<organism evidence="7 8">
    <name type="scientific">Salimicrobium halophilum</name>
    <dbReference type="NCBI Taxonomy" id="86666"/>
    <lineage>
        <taxon>Bacteria</taxon>
        <taxon>Bacillati</taxon>
        <taxon>Bacillota</taxon>
        <taxon>Bacilli</taxon>
        <taxon>Bacillales</taxon>
        <taxon>Bacillaceae</taxon>
        <taxon>Salimicrobium</taxon>
    </lineage>
</organism>
<keyword evidence="8" id="KW-1185">Reference proteome</keyword>
<dbReference type="OrthoDB" id="9787902at2"/>
<protein>
    <submittedName>
        <fullName evidence="7">Glycine betaine/proline transport system substrate-binding protein</fullName>
    </submittedName>
</protein>
<dbReference type="EMBL" id="FNEV01000002">
    <property type="protein sequence ID" value="SDJ09858.1"/>
    <property type="molecule type" value="Genomic_DNA"/>
</dbReference>
<keyword evidence="4" id="KW-0472">Membrane</keyword>
<dbReference type="Proteomes" id="UP000199225">
    <property type="component" value="Unassembled WGS sequence"/>
</dbReference>
<dbReference type="Gene3D" id="3.40.190.100">
    <property type="entry name" value="Glycine betaine-binding periplasmic protein, domain 2"/>
    <property type="match status" value="1"/>
</dbReference>
<dbReference type="GO" id="GO:0015871">
    <property type="term" value="P:choline transport"/>
    <property type="evidence" value="ECO:0007669"/>
    <property type="project" value="TreeGrafter"/>
</dbReference>
<dbReference type="GO" id="GO:0043190">
    <property type="term" value="C:ATP-binding cassette (ABC) transporter complex"/>
    <property type="evidence" value="ECO:0007669"/>
    <property type="project" value="InterPro"/>
</dbReference>
<comment type="subcellular location">
    <subcellularLocation>
        <location evidence="1">Cell membrane</location>
    </subcellularLocation>
</comment>
<dbReference type="PROSITE" id="PS51257">
    <property type="entry name" value="PROKAR_LIPOPROTEIN"/>
    <property type="match status" value="1"/>
</dbReference>
<evidence type="ECO:0000313" key="8">
    <source>
        <dbReference type="Proteomes" id="UP000199225"/>
    </source>
</evidence>
<feature type="signal peptide" evidence="5">
    <location>
        <begin position="1"/>
        <end position="21"/>
    </location>
</feature>
<feature type="chain" id="PRO_5039652289" evidence="5">
    <location>
        <begin position="22"/>
        <end position="302"/>
    </location>
</feature>
<keyword evidence="3" id="KW-1003">Cell membrane</keyword>
<dbReference type="GO" id="GO:0015226">
    <property type="term" value="F:carnitine transmembrane transporter activity"/>
    <property type="evidence" value="ECO:0007669"/>
    <property type="project" value="TreeGrafter"/>
</dbReference>
<accession>A0A1G8QYS8</accession>
<gene>
    <name evidence="7" type="ORF">SAMN04490247_0712</name>
</gene>
<keyword evidence="5" id="KW-0732">Signal</keyword>
<dbReference type="Gene3D" id="3.10.105.10">
    <property type="entry name" value="Dipeptide-binding Protein, Domain 3"/>
    <property type="match status" value="1"/>
</dbReference>
<dbReference type="GO" id="GO:0031460">
    <property type="term" value="P:glycine betaine transport"/>
    <property type="evidence" value="ECO:0007669"/>
    <property type="project" value="TreeGrafter"/>
</dbReference>
<evidence type="ECO:0000256" key="1">
    <source>
        <dbReference type="ARBA" id="ARBA00004236"/>
    </source>
</evidence>
<keyword evidence="2" id="KW-0813">Transport</keyword>
<dbReference type="PANTHER" id="PTHR47737">
    <property type="entry name" value="GLYCINE BETAINE/PROLINE BETAINE TRANSPORT SYSTEM PERMEASE PROTEIN PROW"/>
    <property type="match status" value="1"/>
</dbReference>
<dbReference type="InterPro" id="IPR007210">
    <property type="entry name" value="ABC_Gly_betaine_transp_sub-bd"/>
</dbReference>
<dbReference type="STRING" id="86666.SAMN04490247_0712"/>
<evidence type="ECO:0000256" key="2">
    <source>
        <dbReference type="ARBA" id="ARBA00022448"/>
    </source>
</evidence>
<name>A0A1G8QYS8_9BACI</name>